<dbReference type="InterPro" id="IPR036390">
    <property type="entry name" value="WH_DNA-bd_sf"/>
</dbReference>
<dbReference type="AlphaFoldDB" id="M0PJC8"/>
<comment type="caution">
    <text evidence="2">The sequence shown here is derived from an EMBL/GenBank/DDBJ whole genome shotgun (WGS) entry which is preliminary data.</text>
</comment>
<organism evidence="2 3">
    <name type="scientific">Halorubrum kocurii JCM 14978</name>
    <dbReference type="NCBI Taxonomy" id="1230456"/>
    <lineage>
        <taxon>Archaea</taxon>
        <taxon>Methanobacteriati</taxon>
        <taxon>Methanobacteriota</taxon>
        <taxon>Stenosarchaea group</taxon>
        <taxon>Halobacteria</taxon>
        <taxon>Halobacteriales</taxon>
        <taxon>Haloferacaceae</taxon>
        <taxon>Halorubrum</taxon>
    </lineage>
</organism>
<protein>
    <submittedName>
        <fullName evidence="2">Uncharacterized protein</fullName>
    </submittedName>
</protein>
<sequence length="369" mass="38358">MDIAADNPGATLAEIAEQIPSVSADHVDRVLDQYGDPAASDESDPDQSSSGPPDENSNADADLDSKGSSDGQATTEATNQAHELSSETDKEPDGPSVTEPPETASQMDPETEADTTEPGVEPEPAAEAGPSDKSAETAGSGADTSSPTNESIPDPEGLTQKERETLRAISYEPTATQNQIADMLGVSRATVSNRVNAIPGFNWADRDSFVEEVFDDHLTVDVSVSPNGDDGSAATQNTGKEAVTDGSPSRQSEDATGDSSTQEDSSAAADGVVDGTAPTAPAPQAADRDATTEDSDAASSEDLDAISHQLDDFAERLAAVEQELQDDGETGEGSPFSDTDLLHKVVYACMNSDRIVEEEELQILDALVN</sequence>
<evidence type="ECO:0000313" key="3">
    <source>
        <dbReference type="Proteomes" id="UP000011546"/>
    </source>
</evidence>
<dbReference type="Gene3D" id="1.10.10.10">
    <property type="entry name" value="Winged helix-like DNA-binding domain superfamily/Winged helix DNA-binding domain"/>
    <property type="match status" value="1"/>
</dbReference>
<feature type="compositionally biased region" description="Low complexity" evidence="1">
    <location>
        <begin position="274"/>
        <end position="285"/>
    </location>
</feature>
<dbReference type="InterPro" id="IPR036388">
    <property type="entry name" value="WH-like_DNA-bd_sf"/>
</dbReference>
<evidence type="ECO:0000313" key="2">
    <source>
        <dbReference type="EMBL" id="EMA70008.1"/>
    </source>
</evidence>
<feature type="compositionally biased region" description="Low complexity" evidence="1">
    <location>
        <begin position="117"/>
        <end position="129"/>
    </location>
</feature>
<reference evidence="2 3" key="1">
    <citation type="journal article" date="2014" name="PLoS Genet.">
        <title>Phylogenetically driven sequencing of extremely halophilic archaea reveals strategies for static and dynamic osmo-response.</title>
        <authorList>
            <person name="Becker E.A."/>
            <person name="Seitzer P.M."/>
            <person name="Tritt A."/>
            <person name="Larsen D."/>
            <person name="Krusor M."/>
            <person name="Yao A.I."/>
            <person name="Wu D."/>
            <person name="Madern D."/>
            <person name="Eisen J.A."/>
            <person name="Darling A.E."/>
            <person name="Facciotti M.T."/>
        </authorList>
    </citation>
    <scope>NUCLEOTIDE SEQUENCE [LARGE SCALE GENOMIC DNA]</scope>
    <source>
        <strain evidence="2 3">JCM 14978</strain>
    </source>
</reference>
<dbReference type="Pfam" id="PF13412">
    <property type="entry name" value="HTH_24"/>
    <property type="match status" value="1"/>
</dbReference>
<feature type="region of interest" description="Disordered" evidence="1">
    <location>
        <begin position="20"/>
        <end position="162"/>
    </location>
</feature>
<feature type="compositionally biased region" description="Basic and acidic residues" evidence="1">
    <location>
        <begin position="84"/>
        <end position="93"/>
    </location>
</feature>
<dbReference type="PATRIC" id="fig|1230456.3.peg.121"/>
<evidence type="ECO:0000256" key="1">
    <source>
        <dbReference type="SAM" id="MobiDB-lite"/>
    </source>
</evidence>
<feature type="compositionally biased region" description="Low complexity" evidence="1">
    <location>
        <begin position="46"/>
        <end position="55"/>
    </location>
</feature>
<dbReference type="SUPFAM" id="SSF46785">
    <property type="entry name" value="Winged helix' DNA-binding domain"/>
    <property type="match status" value="1"/>
</dbReference>
<feature type="compositionally biased region" description="Polar residues" evidence="1">
    <location>
        <begin position="142"/>
        <end position="151"/>
    </location>
</feature>
<dbReference type="Proteomes" id="UP000011546">
    <property type="component" value="Unassembled WGS sequence"/>
</dbReference>
<feature type="compositionally biased region" description="Polar residues" evidence="1">
    <location>
        <begin position="66"/>
        <end position="83"/>
    </location>
</feature>
<feature type="compositionally biased region" description="Acidic residues" evidence="1">
    <location>
        <begin position="292"/>
        <end position="304"/>
    </location>
</feature>
<accession>M0PJC8</accession>
<keyword evidence="3" id="KW-1185">Reference proteome</keyword>
<feature type="region of interest" description="Disordered" evidence="1">
    <location>
        <begin position="221"/>
        <end position="310"/>
    </location>
</feature>
<name>M0PJC8_9EURY</name>
<gene>
    <name evidence="2" type="ORF">C468_00695</name>
</gene>
<dbReference type="EMBL" id="AOJH01000006">
    <property type="protein sequence ID" value="EMA70008.1"/>
    <property type="molecule type" value="Genomic_DNA"/>
</dbReference>
<proteinExistence type="predicted"/>
<feature type="region of interest" description="Disordered" evidence="1">
    <location>
        <begin position="319"/>
        <end position="338"/>
    </location>
</feature>